<evidence type="ECO:0000313" key="2">
    <source>
        <dbReference type="EMBL" id="CAG8796347.1"/>
    </source>
</evidence>
<sequence length="243" mass="28653">SHLILSNQQAKHIKIIGDILIKMQKAIITNPTRSYFQAVKINDRINRKDNIYIALISTNDFSETINDRKNNQTINDNETSEISFNSEISVYTKDNDKNKNVNCHENKRQSEDEIKPSGSSDLEVDATSTYNFNENFIISIGDMCINVRISVYSEYERLAHNDKFEKRIFKITRFETEKRFSQLDNSEKLLRNRKFMKIRFNEPEKIKINDLEDAFNKSSNQRKKLKKRPKNGQKEWINFVCRA</sequence>
<gene>
    <name evidence="2" type="ORF">GMARGA_LOCUS22183</name>
</gene>
<proteinExistence type="predicted"/>
<reference evidence="2 3" key="1">
    <citation type="submission" date="2021-06" db="EMBL/GenBank/DDBJ databases">
        <authorList>
            <person name="Kallberg Y."/>
            <person name="Tangrot J."/>
            <person name="Rosling A."/>
        </authorList>
    </citation>
    <scope>NUCLEOTIDE SEQUENCE [LARGE SCALE GENOMIC DNA]</scope>
    <source>
        <strain evidence="2 3">120-4 pot B 10/14</strain>
    </source>
</reference>
<keyword evidence="3" id="KW-1185">Reference proteome</keyword>
<feature type="compositionally biased region" description="Basic and acidic residues" evidence="1">
    <location>
        <begin position="95"/>
        <end position="115"/>
    </location>
</feature>
<comment type="caution">
    <text evidence="2">The sequence shown here is derived from an EMBL/GenBank/DDBJ whole genome shotgun (WGS) entry which is preliminary data.</text>
</comment>
<dbReference type="Proteomes" id="UP000789901">
    <property type="component" value="Unassembled WGS sequence"/>
</dbReference>
<name>A0ABN7VSH7_GIGMA</name>
<protein>
    <submittedName>
        <fullName evidence="2">20127_t:CDS:1</fullName>
    </submittedName>
</protein>
<evidence type="ECO:0000313" key="3">
    <source>
        <dbReference type="Proteomes" id="UP000789901"/>
    </source>
</evidence>
<feature type="region of interest" description="Disordered" evidence="1">
    <location>
        <begin position="95"/>
        <end position="121"/>
    </location>
</feature>
<feature type="non-terminal residue" evidence="2">
    <location>
        <position position="1"/>
    </location>
</feature>
<accession>A0ABN7VSH7</accession>
<evidence type="ECO:0000256" key="1">
    <source>
        <dbReference type="SAM" id="MobiDB-lite"/>
    </source>
</evidence>
<organism evidence="2 3">
    <name type="scientific">Gigaspora margarita</name>
    <dbReference type="NCBI Taxonomy" id="4874"/>
    <lineage>
        <taxon>Eukaryota</taxon>
        <taxon>Fungi</taxon>
        <taxon>Fungi incertae sedis</taxon>
        <taxon>Mucoromycota</taxon>
        <taxon>Glomeromycotina</taxon>
        <taxon>Glomeromycetes</taxon>
        <taxon>Diversisporales</taxon>
        <taxon>Gigasporaceae</taxon>
        <taxon>Gigaspora</taxon>
    </lineage>
</organism>
<dbReference type="EMBL" id="CAJVQB010021160">
    <property type="protein sequence ID" value="CAG8796347.1"/>
    <property type="molecule type" value="Genomic_DNA"/>
</dbReference>